<keyword evidence="8 11" id="KW-0472">Membrane</keyword>
<dbReference type="Gene3D" id="3.30.420.270">
    <property type="match status" value="1"/>
</dbReference>
<comment type="caution">
    <text evidence="12">The sequence shown here is derived from an EMBL/GenBank/DDBJ whole genome shotgun (WGS) entry which is preliminary data.</text>
</comment>
<accession>A0A4R0X688</accession>
<evidence type="ECO:0000256" key="10">
    <source>
        <dbReference type="RuleBase" id="RU003879"/>
    </source>
</evidence>
<comment type="subcellular location">
    <subcellularLocation>
        <location evidence="1">Cell membrane</location>
        <topology evidence="1">Single-pass membrane protein</topology>
    </subcellularLocation>
    <subcellularLocation>
        <location evidence="10">Cell membrane</location>
        <topology evidence="10">Single-pass type II membrane protein</topology>
    </subcellularLocation>
</comment>
<keyword evidence="5" id="KW-0132">Cell division</keyword>
<dbReference type="GO" id="GO:0015031">
    <property type="term" value="P:protein transport"/>
    <property type="evidence" value="ECO:0007669"/>
    <property type="project" value="UniProtKB-KW"/>
</dbReference>
<keyword evidence="3" id="KW-1003">Cell membrane</keyword>
<keyword evidence="13" id="KW-1185">Reference proteome</keyword>
<dbReference type="AlphaFoldDB" id="A0A4R0X688"/>
<evidence type="ECO:0000256" key="1">
    <source>
        <dbReference type="ARBA" id="ARBA00004162"/>
    </source>
</evidence>
<evidence type="ECO:0000256" key="3">
    <source>
        <dbReference type="ARBA" id="ARBA00022475"/>
    </source>
</evidence>
<gene>
    <name evidence="12" type="ORF">BZM27_33530</name>
</gene>
<evidence type="ECO:0000256" key="2">
    <source>
        <dbReference type="ARBA" id="ARBA00005811"/>
    </source>
</evidence>
<feature type="transmembrane region" description="Helical" evidence="11">
    <location>
        <begin position="21"/>
        <end position="44"/>
    </location>
</feature>
<keyword evidence="9" id="KW-0131">Cell cycle</keyword>
<evidence type="ECO:0000256" key="4">
    <source>
        <dbReference type="ARBA" id="ARBA00022519"/>
    </source>
</evidence>
<keyword evidence="6 10" id="KW-0812">Transmembrane</keyword>
<proteinExistence type="inferred from homology"/>
<evidence type="ECO:0000313" key="13">
    <source>
        <dbReference type="Proteomes" id="UP000294200"/>
    </source>
</evidence>
<dbReference type="Pfam" id="PF02472">
    <property type="entry name" value="ExbD"/>
    <property type="match status" value="1"/>
</dbReference>
<evidence type="ECO:0000256" key="5">
    <source>
        <dbReference type="ARBA" id="ARBA00022618"/>
    </source>
</evidence>
<dbReference type="InterPro" id="IPR003400">
    <property type="entry name" value="ExbD"/>
</dbReference>
<dbReference type="NCBIfam" id="TIGR02801">
    <property type="entry name" value="tolR"/>
    <property type="match status" value="1"/>
</dbReference>
<dbReference type="PANTHER" id="PTHR30558:SF7">
    <property type="entry name" value="TOL-PAL SYSTEM PROTEIN TOLR"/>
    <property type="match status" value="1"/>
</dbReference>
<evidence type="ECO:0000313" key="12">
    <source>
        <dbReference type="EMBL" id="TCG05474.1"/>
    </source>
</evidence>
<dbReference type="Proteomes" id="UP000294200">
    <property type="component" value="Unassembled WGS sequence"/>
</dbReference>
<dbReference type="EMBL" id="MWML01000166">
    <property type="protein sequence ID" value="TCG05474.1"/>
    <property type="molecule type" value="Genomic_DNA"/>
</dbReference>
<keyword evidence="7 11" id="KW-1133">Transmembrane helix</keyword>
<evidence type="ECO:0000256" key="7">
    <source>
        <dbReference type="ARBA" id="ARBA00022989"/>
    </source>
</evidence>
<evidence type="ECO:0000256" key="6">
    <source>
        <dbReference type="ARBA" id="ARBA00022692"/>
    </source>
</evidence>
<sequence>MAGSARSSMRGSRSRRAMSDINVVPYIDVMLVLLVIFMVTAPLVAPSIVNLPTVGGAAPQQQTPPVVVNIKADGNMNVKYKDDAGATQQETMTQADLRSFVTDRQASHPDQPVVIAADKTVKYEVVMNVMSDLKARGVKRVGLLVKSQ</sequence>
<dbReference type="GO" id="GO:0005886">
    <property type="term" value="C:plasma membrane"/>
    <property type="evidence" value="ECO:0007669"/>
    <property type="project" value="UniProtKB-SubCell"/>
</dbReference>
<dbReference type="InterPro" id="IPR014168">
    <property type="entry name" value="Tol-Pal_TolR"/>
</dbReference>
<dbReference type="GO" id="GO:0051301">
    <property type="term" value="P:cell division"/>
    <property type="evidence" value="ECO:0007669"/>
    <property type="project" value="UniProtKB-KW"/>
</dbReference>
<evidence type="ECO:0000256" key="11">
    <source>
        <dbReference type="SAM" id="Phobius"/>
    </source>
</evidence>
<name>A0A4R0X688_9BURK</name>
<keyword evidence="10" id="KW-0813">Transport</keyword>
<organism evidence="12 13">
    <name type="scientific">Paraburkholderia steynii</name>
    <dbReference type="NCBI Taxonomy" id="1245441"/>
    <lineage>
        <taxon>Bacteria</taxon>
        <taxon>Pseudomonadati</taxon>
        <taxon>Pseudomonadota</taxon>
        <taxon>Betaproteobacteria</taxon>
        <taxon>Burkholderiales</taxon>
        <taxon>Burkholderiaceae</taxon>
        <taxon>Paraburkholderia</taxon>
    </lineage>
</organism>
<dbReference type="GO" id="GO:0022857">
    <property type="term" value="F:transmembrane transporter activity"/>
    <property type="evidence" value="ECO:0007669"/>
    <property type="project" value="InterPro"/>
</dbReference>
<evidence type="ECO:0000256" key="9">
    <source>
        <dbReference type="ARBA" id="ARBA00023306"/>
    </source>
</evidence>
<keyword evidence="10" id="KW-0653">Protein transport</keyword>
<reference evidence="12 13" key="1">
    <citation type="submission" date="2017-02" db="EMBL/GenBank/DDBJ databases">
        <title>Paraburkholderia sophoroidis sp. nov. and Paraburkholderia steynii sp. nov. rhizobial symbionts of the fynbos legume Hypocalyptus sophoroides.</title>
        <authorList>
            <person name="Steenkamp E.T."/>
            <person name="Beukes C.W."/>
            <person name="Van Zyl E."/>
            <person name="Avontuur J."/>
            <person name="Chan W.Y."/>
            <person name="Hassen A."/>
            <person name="Palmer M."/>
            <person name="Mthombeni L."/>
            <person name="Phalane F."/>
            <person name="Sereme K."/>
            <person name="Venter S.N."/>
        </authorList>
    </citation>
    <scope>NUCLEOTIDE SEQUENCE [LARGE SCALE GENOMIC DNA]</scope>
    <source>
        <strain evidence="12 13">HC1.1ba</strain>
    </source>
</reference>
<protein>
    <submittedName>
        <fullName evidence="12">Protein TolR</fullName>
    </submittedName>
</protein>
<comment type="similarity">
    <text evidence="2 10">Belongs to the ExbD/TolR family.</text>
</comment>
<evidence type="ECO:0000256" key="8">
    <source>
        <dbReference type="ARBA" id="ARBA00023136"/>
    </source>
</evidence>
<keyword evidence="4" id="KW-0997">Cell inner membrane</keyword>
<dbReference type="PANTHER" id="PTHR30558">
    <property type="entry name" value="EXBD MEMBRANE COMPONENT OF PMF-DRIVEN MACROMOLECULE IMPORT SYSTEM"/>
    <property type="match status" value="1"/>
</dbReference>